<dbReference type="NCBIfam" id="TIGR01460">
    <property type="entry name" value="HAD-SF-IIA"/>
    <property type="match status" value="1"/>
</dbReference>
<dbReference type="InterPro" id="IPR006357">
    <property type="entry name" value="HAD-SF_hydro_IIA"/>
</dbReference>
<dbReference type="GO" id="GO:0005737">
    <property type="term" value="C:cytoplasm"/>
    <property type="evidence" value="ECO:0007669"/>
    <property type="project" value="TreeGrafter"/>
</dbReference>
<protein>
    <submittedName>
        <fullName evidence="1">HAD-IIA family hydrolase</fullName>
    </submittedName>
</protein>
<dbReference type="AlphaFoldDB" id="A0A9X2Y0W7"/>
<dbReference type="InterPro" id="IPR023214">
    <property type="entry name" value="HAD_sf"/>
</dbReference>
<reference evidence="1" key="2">
    <citation type="submission" date="2023-04" db="EMBL/GenBank/DDBJ databases">
        <title>Paracnuella aquatica gen. nov., sp. nov., a member of the family Chitinophagaceae isolated from a hot spring.</title>
        <authorList>
            <person name="Wang C."/>
        </authorList>
    </citation>
    <scope>NUCLEOTIDE SEQUENCE</scope>
    <source>
        <strain evidence="1">LB-8</strain>
    </source>
</reference>
<dbReference type="RefSeq" id="WP_279300083.1">
    <property type="nucleotide sequence ID" value="NZ_JAOTIF010000040.1"/>
</dbReference>
<name>A0A9X2Y0W7_9BACT</name>
<gene>
    <name evidence="1" type="ORF">OCK74_26235</name>
</gene>
<proteinExistence type="predicted"/>
<keyword evidence="1" id="KW-0378">Hydrolase</keyword>
<dbReference type="Pfam" id="PF13344">
    <property type="entry name" value="Hydrolase_6"/>
    <property type="match status" value="1"/>
</dbReference>
<evidence type="ECO:0000313" key="2">
    <source>
        <dbReference type="Proteomes" id="UP001155483"/>
    </source>
</evidence>
<reference evidence="1" key="1">
    <citation type="submission" date="2022-09" db="EMBL/GenBank/DDBJ databases">
        <authorList>
            <person name="Yuan C."/>
            <person name="Ke Z."/>
        </authorList>
    </citation>
    <scope>NUCLEOTIDE SEQUENCE</scope>
    <source>
        <strain evidence="1">LB-8</strain>
    </source>
</reference>
<dbReference type="SUPFAM" id="SSF56784">
    <property type="entry name" value="HAD-like"/>
    <property type="match status" value="1"/>
</dbReference>
<keyword evidence="2" id="KW-1185">Reference proteome</keyword>
<dbReference type="Proteomes" id="UP001155483">
    <property type="component" value="Unassembled WGS sequence"/>
</dbReference>
<organism evidence="1 2">
    <name type="scientific">Paraflavisolibacter caeni</name>
    <dbReference type="NCBI Taxonomy" id="2982496"/>
    <lineage>
        <taxon>Bacteria</taxon>
        <taxon>Pseudomonadati</taxon>
        <taxon>Bacteroidota</taxon>
        <taxon>Chitinophagia</taxon>
        <taxon>Chitinophagales</taxon>
        <taxon>Chitinophagaceae</taxon>
        <taxon>Paraflavisolibacter</taxon>
    </lineage>
</organism>
<dbReference type="Pfam" id="PF13242">
    <property type="entry name" value="Hydrolase_like"/>
    <property type="match status" value="1"/>
</dbReference>
<comment type="caution">
    <text evidence="1">The sequence shown here is derived from an EMBL/GenBank/DDBJ whole genome shotgun (WGS) entry which is preliminary data.</text>
</comment>
<dbReference type="EMBL" id="JAOTIF010000040">
    <property type="protein sequence ID" value="MCU7552646.1"/>
    <property type="molecule type" value="Genomic_DNA"/>
</dbReference>
<dbReference type="PANTHER" id="PTHR19288:SF46">
    <property type="entry name" value="HALOACID DEHALOGENASE-LIKE HYDROLASE DOMAIN-CONTAINING PROTEIN 2"/>
    <property type="match status" value="1"/>
</dbReference>
<dbReference type="PANTHER" id="PTHR19288">
    <property type="entry name" value="4-NITROPHENYLPHOSPHATASE-RELATED"/>
    <property type="match status" value="1"/>
</dbReference>
<dbReference type="GO" id="GO:0016791">
    <property type="term" value="F:phosphatase activity"/>
    <property type="evidence" value="ECO:0007669"/>
    <property type="project" value="TreeGrafter"/>
</dbReference>
<dbReference type="Gene3D" id="3.40.50.1000">
    <property type="entry name" value="HAD superfamily/HAD-like"/>
    <property type="match status" value="2"/>
</dbReference>
<evidence type="ECO:0000313" key="1">
    <source>
        <dbReference type="EMBL" id="MCU7552646.1"/>
    </source>
</evidence>
<dbReference type="InterPro" id="IPR036412">
    <property type="entry name" value="HAD-like_sf"/>
</dbReference>
<accession>A0A9X2Y0W7</accession>
<sequence length="265" mass="29097">MKQGLLIDMDGVIYGGDEMIQGADEFIANLLKNKIPFLFMTNNSQRTKLEVVRKLKKLGIEVTEDHVYTSAMATGKFLADQAQNKTAYVLGEGGLLTSLHDNGLTLVETEPDFVVLGEGRNFTLEMVQKAVDMVLGGAKLVTTNRDPSPRKPGWNNLGIAAITAMIEEATGIKAFTIGKPGPVMMRSARKALNLETADTTVIGDTMDTDIQGGVQMGYKTILVLSGITKKEELNRYAFKPDLIVGSVKDIQFPLKWWKNETQKKV</sequence>